<comment type="caution">
    <text evidence="12">The sequence shown here is derived from an EMBL/GenBank/DDBJ whole genome shotgun (WGS) entry which is preliminary data.</text>
</comment>
<evidence type="ECO:0000256" key="4">
    <source>
        <dbReference type="ARBA" id="ARBA00022989"/>
    </source>
</evidence>
<evidence type="ECO:0000256" key="7">
    <source>
        <dbReference type="ARBA" id="ARBA00023170"/>
    </source>
</evidence>
<evidence type="ECO:0000256" key="8">
    <source>
        <dbReference type="ARBA" id="ARBA00023180"/>
    </source>
</evidence>
<evidence type="ECO:0000259" key="11">
    <source>
        <dbReference type="PROSITE" id="PS50262"/>
    </source>
</evidence>
<keyword evidence="3 10" id="KW-0812">Transmembrane</keyword>
<dbReference type="GO" id="GO:0005886">
    <property type="term" value="C:plasma membrane"/>
    <property type="evidence" value="ECO:0007669"/>
    <property type="project" value="UniProtKB-SubCell"/>
</dbReference>
<keyword evidence="5" id="KW-0297">G-protein coupled receptor</keyword>
<keyword evidence="2" id="KW-1003">Cell membrane</keyword>
<dbReference type="Proteomes" id="UP001159428">
    <property type="component" value="Unassembled WGS sequence"/>
</dbReference>
<dbReference type="PANTHER" id="PTHR24246:SF27">
    <property type="entry name" value="ADENOSINE RECEPTOR, ISOFORM A"/>
    <property type="match status" value="1"/>
</dbReference>
<reference evidence="12 13" key="1">
    <citation type="submission" date="2022-05" db="EMBL/GenBank/DDBJ databases">
        <authorList>
            <consortium name="Genoscope - CEA"/>
            <person name="William W."/>
        </authorList>
    </citation>
    <scope>NUCLEOTIDE SEQUENCE [LARGE SCALE GENOMIC DNA]</scope>
</reference>
<evidence type="ECO:0000256" key="3">
    <source>
        <dbReference type="ARBA" id="ARBA00022692"/>
    </source>
</evidence>
<keyword evidence="9" id="KW-0807">Transducer</keyword>
<feature type="transmembrane region" description="Helical" evidence="10">
    <location>
        <begin position="12"/>
        <end position="36"/>
    </location>
</feature>
<feature type="transmembrane region" description="Helical" evidence="10">
    <location>
        <begin position="86"/>
        <end position="105"/>
    </location>
</feature>
<dbReference type="Pfam" id="PF00001">
    <property type="entry name" value="7tm_1"/>
    <property type="match status" value="1"/>
</dbReference>
<feature type="transmembrane region" description="Helical" evidence="10">
    <location>
        <begin position="48"/>
        <end position="74"/>
    </location>
</feature>
<feature type="non-terminal residue" evidence="12">
    <location>
        <position position="308"/>
    </location>
</feature>
<sequence length="308" mass="34876">MAANFTHSKLALWTTAFAAESVAIIVGNAVTIAIFWEKRSTLNRTRFFLINLSVADLFIGVGVMEDIVCFALRYKNDACKVTQKTNVADAIFGMASLSFLVVIALERLYAVTFPLRHRTTATKTYLFVIGTTWTVSAMLIIITYPIFSYFAVYILLQPIVISTYTATCLIIITAAYLTIFIYSKKRVPRVELNREQNHNKLTKTLFIVTLLSLITWTPHGIANVMRFTTHDVEGEVYLAGQFCRLANSYVNPIVYCLRMPEFRERLINLFAFKRRNKDASGLQNQLAIAESMDPDCPVLLSFTWLDAT</sequence>
<evidence type="ECO:0000256" key="1">
    <source>
        <dbReference type="ARBA" id="ARBA00004651"/>
    </source>
</evidence>
<dbReference type="CDD" id="cd00637">
    <property type="entry name" value="7tm_classA_rhodopsin-like"/>
    <property type="match status" value="1"/>
</dbReference>
<keyword evidence="8" id="KW-0325">Glycoprotein</keyword>
<gene>
    <name evidence="12" type="ORF">PMEA_00007581</name>
</gene>
<evidence type="ECO:0000256" key="6">
    <source>
        <dbReference type="ARBA" id="ARBA00023136"/>
    </source>
</evidence>
<dbReference type="PRINTS" id="PR00237">
    <property type="entry name" value="GPCRRHODOPSN"/>
</dbReference>
<dbReference type="PROSITE" id="PS50262">
    <property type="entry name" value="G_PROTEIN_RECEP_F1_2"/>
    <property type="match status" value="1"/>
</dbReference>
<organism evidence="12 13">
    <name type="scientific">Pocillopora meandrina</name>
    <dbReference type="NCBI Taxonomy" id="46732"/>
    <lineage>
        <taxon>Eukaryota</taxon>
        <taxon>Metazoa</taxon>
        <taxon>Cnidaria</taxon>
        <taxon>Anthozoa</taxon>
        <taxon>Hexacorallia</taxon>
        <taxon>Scleractinia</taxon>
        <taxon>Astrocoeniina</taxon>
        <taxon>Pocilloporidae</taxon>
        <taxon>Pocillopora</taxon>
    </lineage>
</organism>
<keyword evidence="7" id="KW-0675">Receptor</keyword>
<dbReference type="GO" id="GO:0004930">
    <property type="term" value="F:G protein-coupled receptor activity"/>
    <property type="evidence" value="ECO:0007669"/>
    <property type="project" value="UniProtKB-KW"/>
</dbReference>
<name>A0AAU9WKW9_9CNID</name>
<comment type="subcellular location">
    <subcellularLocation>
        <location evidence="1">Cell membrane</location>
        <topology evidence="1">Multi-pass membrane protein</topology>
    </subcellularLocation>
</comment>
<evidence type="ECO:0000256" key="5">
    <source>
        <dbReference type="ARBA" id="ARBA00023040"/>
    </source>
</evidence>
<keyword evidence="4 10" id="KW-1133">Transmembrane helix</keyword>
<feature type="transmembrane region" description="Helical" evidence="10">
    <location>
        <begin position="159"/>
        <end position="183"/>
    </location>
</feature>
<evidence type="ECO:0000256" key="10">
    <source>
        <dbReference type="SAM" id="Phobius"/>
    </source>
</evidence>
<dbReference type="AlphaFoldDB" id="A0AAU9WKW9"/>
<dbReference type="EMBL" id="CALNXJ010000016">
    <property type="protein sequence ID" value="CAH3117627.1"/>
    <property type="molecule type" value="Genomic_DNA"/>
</dbReference>
<evidence type="ECO:0000256" key="9">
    <source>
        <dbReference type="ARBA" id="ARBA00023224"/>
    </source>
</evidence>
<evidence type="ECO:0000256" key="2">
    <source>
        <dbReference type="ARBA" id="ARBA00022475"/>
    </source>
</evidence>
<feature type="domain" description="G-protein coupled receptors family 1 profile" evidence="11">
    <location>
        <begin position="27"/>
        <end position="255"/>
    </location>
</feature>
<evidence type="ECO:0000313" key="13">
    <source>
        <dbReference type="Proteomes" id="UP001159428"/>
    </source>
</evidence>
<accession>A0AAU9WKW9</accession>
<dbReference type="SUPFAM" id="SSF81321">
    <property type="entry name" value="Family A G protein-coupled receptor-like"/>
    <property type="match status" value="1"/>
</dbReference>
<feature type="transmembrane region" description="Helical" evidence="10">
    <location>
        <begin position="125"/>
        <end position="147"/>
    </location>
</feature>
<proteinExistence type="predicted"/>
<feature type="transmembrane region" description="Helical" evidence="10">
    <location>
        <begin position="204"/>
        <end position="222"/>
    </location>
</feature>
<dbReference type="Gene3D" id="1.20.1070.10">
    <property type="entry name" value="Rhodopsin 7-helix transmembrane proteins"/>
    <property type="match status" value="1"/>
</dbReference>
<dbReference type="InterPro" id="IPR000276">
    <property type="entry name" value="GPCR_Rhodpsn"/>
</dbReference>
<protein>
    <recommendedName>
        <fullName evidence="11">G-protein coupled receptors family 1 profile domain-containing protein</fullName>
    </recommendedName>
</protein>
<keyword evidence="6 10" id="KW-0472">Membrane</keyword>
<dbReference type="SMART" id="SM01381">
    <property type="entry name" value="7TM_GPCR_Srsx"/>
    <property type="match status" value="1"/>
</dbReference>
<keyword evidence="13" id="KW-1185">Reference proteome</keyword>
<dbReference type="PANTHER" id="PTHR24246">
    <property type="entry name" value="OLFACTORY RECEPTOR AND ADENOSINE RECEPTOR"/>
    <property type="match status" value="1"/>
</dbReference>
<dbReference type="InterPro" id="IPR017452">
    <property type="entry name" value="GPCR_Rhodpsn_7TM"/>
</dbReference>
<evidence type="ECO:0000313" key="12">
    <source>
        <dbReference type="EMBL" id="CAH3117627.1"/>
    </source>
</evidence>